<dbReference type="GO" id="GO:0003774">
    <property type="term" value="F:cytoskeletal motor activity"/>
    <property type="evidence" value="ECO:0007669"/>
    <property type="project" value="InterPro"/>
</dbReference>
<dbReference type="GO" id="GO:0030428">
    <property type="term" value="C:cell septum"/>
    <property type="evidence" value="ECO:0007669"/>
    <property type="project" value="TreeGrafter"/>
</dbReference>
<keyword evidence="7 15" id="KW-0812">Transmembrane</keyword>
<dbReference type="GO" id="GO:0003779">
    <property type="term" value="F:actin binding"/>
    <property type="evidence" value="ECO:0007669"/>
    <property type="project" value="UniProtKB-KW"/>
</dbReference>
<dbReference type="Gene3D" id="1.10.10.820">
    <property type="match status" value="1"/>
</dbReference>
<evidence type="ECO:0000256" key="12">
    <source>
        <dbReference type="ARBA" id="ARBA00023180"/>
    </source>
</evidence>
<gene>
    <name evidence="18" type="ORF">CU097_010906</name>
</gene>
<evidence type="ECO:0000256" key="9">
    <source>
        <dbReference type="ARBA" id="ARBA00023123"/>
    </source>
</evidence>
<dbReference type="HAMAP" id="MF_00291_B">
    <property type="entry name" value="Ribosomal_uS2_B"/>
    <property type="match status" value="1"/>
</dbReference>
<dbReference type="InterPro" id="IPR027417">
    <property type="entry name" value="P-loop_NTPase"/>
</dbReference>
<dbReference type="PROSITE" id="PS50255">
    <property type="entry name" value="CYTOCHROME_B5_2"/>
    <property type="match status" value="1"/>
</dbReference>
<evidence type="ECO:0000256" key="6">
    <source>
        <dbReference type="ARBA" id="ARBA00022679"/>
    </source>
</evidence>
<evidence type="ECO:0000256" key="10">
    <source>
        <dbReference type="ARBA" id="ARBA00023136"/>
    </source>
</evidence>
<keyword evidence="11" id="KW-0505">Motor protein</keyword>
<dbReference type="InterPro" id="IPR023591">
    <property type="entry name" value="Ribosomal_uS2_flav_dom_sf"/>
</dbReference>
<evidence type="ECO:0000256" key="3">
    <source>
        <dbReference type="ARBA" id="ARBA00012543"/>
    </source>
</evidence>
<evidence type="ECO:0000256" key="8">
    <source>
        <dbReference type="ARBA" id="ARBA00022989"/>
    </source>
</evidence>
<evidence type="ECO:0000256" key="13">
    <source>
        <dbReference type="PROSITE-ProRule" id="PRU00782"/>
    </source>
</evidence>
<dbReference type="Pfam" id="PF00318">
    <property type="entry name" value="Ribosomal_S2"/>
    <property type="match status" value="2"/>
</dbReference>
<evidence type="ECO:0000256" key="15">
    <source>
        <dbReference type="SAM" id="Phobius"/>
    </source>
</evidence>
<dbReference type="GO" id="GO:0003735">
    <property type="term" value="F:structural constituent of ribosome"/>
    <property type="evidence" value="ECO:0007669"/>
    <property type="project" value="InterPro"/>
</dbReference>
<feature type="transmembrane region" description="Helical" evidence="15">
    <location>
        <begin position="1519"/>
        <end position="1540"/>
    </location>
</feature>
<dbReference type="Gene3D" id="3.10.120.10">
    <property type="entry name" value="Cytochrome b5-like heme/steroid binding domain"/>
    <property type="match status" value="1"/>
</dbReference>
<comment type="similarity">
    <text evidence="13">Belongs to the TRAFAC class myosin-kinesin ATPase superfamily. Myosin family.</text>
</comment>
<dbReference type="Gene3D" id="3.40.50.10490">
    <property type="entry name" value="Glucose-6-phosphate isomerase like protein, domain 1"/>
    <property type="match status" value="1"/>
</dbReference>
<keyword evidence="4" id="KW-1003">Cell membrane</keyword>
<dbReference type="EC" id="2.4.1.16" evidence="3"/>
<dbReference type="Gene3D" id="3.40.850.10">
    <property type="entry name" value="Kinesin motor domain"/>
    <property type="match status" value="1"/>
</dbReference>
<comment type="caution">
    <text evidence="18">The sequence shown here is derived from an EMBL/GenBank/DDBJ whole genome shotgun (WGS) entry which is preliminary data.</text>
</comment>
<dbReference type="SUPFAM" id="SSF53448">
    <property type="entry name" value="Nucleotide-diphospho-sugar transferases"/>
    <property type="match status" value="1"/>
</dbReference>
<dbReference type="OrthoDB" id="370884at2759"/>
<evidence type="ECO:0000313" key="19">
    <source>
        <dbReference type="Proteomes" id="UP000252139"/>
    </source>
</evidence>
<organism evidence="18 19">
    <name type="scientific">Rhizopus azygosporus</name>
    <name type="common">Rhizopus microsporus var. azygosporus</name>
    <dbReference type="NCBI Taxonomy" id="86630"/>
    <lineage>
        <taxon>Eukaryota</taxon>
        <taxon>Fungi</taxon>
        <taxon>Fungi incertae sedis</taxon>
        <taxon>Mucoromycota</taxon>
        <taxon>Mucoromycotina</taxon>
        <taxon>Mucoromycetes</taxon>
        <taxon>Mucorales</taxon>
        <taxon>Mucorineae</taxon>
        <taxon>Rhizopodaceae</taxon>
        <taxon>Rhizopus</taxon>
    </lineage>
</organism>
<evidence type="ECO:0000313" key="18">
    <source>
        <dbReference type="EMBL" id="RCH92997.1"/>
    </source>
</evidence>
<dbReference type="GO" id="GO:0031505">
    <property type="term" value="P:fungal-type cell wall organization"/>
    <property type="evidence" value="ECO:0007669"/>
    <property type="project" value="TreeGrafter"/>
</dbReference>
<dbReference type="Gene3D" id="1.20.58.530">
    <property type="match status" value="1"/>
</dbReference>
<dbReference type="STRING" id="86630.A0A367JST2"/>
<dbReference type="Pfam" id="PF03142">
    <property type="entry name" value="Chitin_synth_2"/>
    <property type="match status" value="1"/>
</dbReference>
<dbReference type="GO" id="GO:0006031">
    <property type="term" value="P:chitin biosynthetic process"/>
    <property type="evidence" value="ECO:0007669"/>
    <property type="project" value="TreeGrafter"/>
</dbReference>
<evidence type="ECO:0000256" key="2">
    <source>
        <dbReference type="ARBA" id="ARBA00006242"/>
    </source>
</evidence>
<keyword evidence="10 15" id="KW-0472">Membrane</keyword>
<dbReference type="InterPro" id="IPR036400">
    <property type="entry name" value="Cyt_B5-like_heme/steroid_sf"/>
</dbReference>
<keyword evidence="12" id="KW-0325">Glycoprotein</keyword>
<dbReference type="SUPFAM" id="SSF55856">
    <property type="entry name" value="Cytochrome b5-like heme/steroid binding domain"/>
    <property type="match status" value="1"/>
</dbReference>
<dbReference type="Pfam" id="PF00063">
    <property type="entry name" value="Myosin_head"/>
    <property type="match status" value="1"/>
</dbReference>
<evidence type="ECO:0000256" key="14">
    <source>
        <dbReference type="SAM" id="MobiDB-lite"/>
    </source>
</evidence>
<proteinExistence type="inferred from homology"/>
<dbReference type="SMART" id="SM01117">
    <property type="entry name" value="Cyt-b5"/>
    <property type="match status" value="1"/>
</dbReference>
<dbReference type="CDD" id="cd04190">
    <property type="entry name" value="Chitin_synth_C"/>
    <property type="match status" value="1"/>
</dbReference>
<dbReference type="Pfam" id="PF00173">
    <property type="entry name" value="Cyt-b5"/>
    <property type="match status" value="1"/>
</dbReference>
<dbReference type="InterPro" id="IPR004835">
    <property type="entry name" value="Chitin_synth"/>
</dbReference>
<dbReference type="InterPro" id="IPR036961">
    <property type="entry name" value="Kinesin_motor_dom_sf"/>
</dbReference>
<accession>A0A367JST2</accession>
<feature type="compositionally biased region" description="Polar residues" evidence="14">
    <location>
        <begin position="524"/>
        <end position="535"/>
    </location>
</feature>
<dbReference type="InterPro" id="IPR001865">
    <property type="entry name" value="Ribosomal_uS2"/>
</dbReference>
<dbReference type="GO" id="GO:0005524">
    <property type="term" value="F:ATP binding"/>
    <property type="evidence" value="ECO:0007669"/>
    <property type="project" value="InterPro"/>
</dbReference>
<dbReference type="CDD" id="cd01425">
    <property type="entry name" value="RPS2"/>
    <property type="match status" value="1"/>
</dbReference>
<keyword evidence="9 13" id="KW-0518">Myosin</keyword>
<dbReference type="GO" id="GO:0004100">
    <property type="term" value="F:chitin synthase activity"/>
    <property type="evidence" value="ECO:0007669"/>
    <property type="project" value="UniProtKB-EC"/>
</dbReference>
<keyword evidence="13" id="KW-0009">Actin-binding</keyword>
<dbReference type="GO" id="GO:0005886">
    <property type="term" value="C:plasma membrane"/>
    <property type="evidence" value="ECO:0007669"/>
    <property type="project" value="UniProtKB-SubCell"/>
</dbReference>
<evidence type="ECO:0000256" key="4">
    <source>
        <dbReference type="ARBA" id="ARBA00022475"/>
    </source>
</evidence>
<evidence type="ECO:0000256" key="11">
    <source>
        <dbReference type="ARBA" id="ARBA00023175"/>
    </source>
</evidence>
<comment type="caution">
    <text evidence="13">Lacks conserved residue(s) required for the propagation of feature annotation.</text>
</comment>
<evidence type="ECO:0000256" key="5">
    <source>
        <dbReference type="ARBA" id="ARBA00022676"/>
    </source>
</evidence>
<feature type="region of interest" description="Disordered" evidence="14">
    <location>
        <begin position="521"/>
        <end position="549"/>
    </location>
</feature>
<dbReference type="NCBIfam" id="TIGR01011">
    <property type="entry name" value="rpsB_bact"/>
    <property type="match status" value="1"/>
</dbReference>
<keyword evidence="5" id="KW-0328">Glycosyltransferase</keyword>
<dbReference type="GO" id="GO:0006412">
    <property type="term" value="P:translation"/>
    <property type="evidence" value="ECO:0007669"/>
    <property type="project" value="InterPro"/>
</dbReference>
<comment type="similarity">
    <text evidence="2">Belongs to the universal ribosomal protein uS2 family.</text>
</comment>
<keyword evidence="19" id="KW-1185">Reference proteome</keyword>
<dbReference type="SUPFAM" id="SSF52540">
    <property type="entry name" value="P-loop containing nucleoside triphosphate hydrolases"/>
    <property type="match status" value="1"/>
</dbReference>
<dbReference type="Gene3D" id="3.90.550.10">
    <property type="entry name" value="Spore Coat Polysaccharide Biosynthesis Protein SpsA, Chain A"/>
    <property type="match status" value="1"/>
</dbReference>
<dbReference type="InterPro" id="IPR001199">
    <property type="entry name" value="Cyt_B5-like_heme/steroid-bd"/>
</dbReference>
<dbReference type="Gene3D" id="6.20.240.20">
    <property type="match status" value="1"/>
</dbReference>
<comment type="subcellular location">
    <subcellularLocation>
        <location evidence="1">Cell membrane</location>
        <topology evidence="1">Multi-pass membrane protein</topology>
    </subcellularLocation>
</comment>
<feature type="transmembrane region" description="Helical" evidence="15">
    <location>
        <begin position="1124"/>
        <end position="1143"/>
    </location>
</feature>
<feature type="domain" description="Cytochrome b5 heme-binding" evidence="16">
    <location>
        <begin position="877"/>
        <end position="935"/>
    </location>
</feature>
<keyword evidence="8 15" id="KW-1133">Transmembrane helix</keyword>
<feature type="transmembrane region" description="Helical" evidence="15">
    <location>
        <begin position="1574"/>
        <end position="1597"/>
    </location>
</feature>
<dbReference type="PROSITE" id="PS51456">
    <property type="entry name" value="MYOSIN_MOTOR"/>
    <property type="match status" value="1"/>
</dbReference>
<dbReference type="Gene3D" id="1.20.120.720">
    <property type="entry name" value="Myosin VI head, motor domain, U50 subdomain"/>
    <property type="match status" value="1"/>
</dbReference>
<keyword evidence="6" id="KW-0808">Transferase</keyword>
<evidence type="ECO:0000259" key="16">
    <source>
        <dbReference type="PROSITE" id="PS50255"/>
    </source>
</evidence>
<feature type="transmembrane region" description="Helical" evidence="15">
    <location>
        <begin position="814"/>
        <end position="836"/>
    </location>
</feature>
<dbReference type="InterPro" id="IPR001609">
    <property type="entry name" value="Myosin_head_motor_dom-like"/>
</dbReference>
<dbReference type="PANTHER" id="PTHR22914">
    <property type="entry name" value="CHITIN SYNTHASE"/>
    <property type="match status" value="1"/>
</dbReference>
<name>A0A367JST2_RHIAZ</name>
<dbReference type="InterPro" id="IPR005706">
    <property type="entry name" value="Ribosomal_uS2_bac/mit/plastid"/>
</dbReference>
<sequence length="1967" mass="222688">MKKQVLWDLCASDASLVKTLKDNYEANQLYTRISDNILVSLAHSTPFDLTASLNYATEYKDTTGSISPLAPHLFQLINQVYLHMRRTGINQSILLHNKYQSKDTSQSILSHLVTLSTHKKETKLQTQILQINTILDAFADSCGKYIEIQYNERGRMIGSKLLTFLFDKRRVISRHNYPVFYHLLFGASPEERSLFSLPATFESRYVRSDQPYEDQEQYECLKAAMRILGLSTKKTSRIMYLLATLLHLGQLEFAIGEEEGAYVKNVQELEWVADALGVDARALEFSLTYKTQMIKKDVTTLILDPKQASVQRDELVSTLYSLLFNWLVEYINTKVCSNDDLNLIGILDLPSHSSLGNFQALCINYANERLHDYIYQYLFETSVQEHKNDGLDCDFVHTPASDCPEFLNNMIDTISSYSKKSDYTDDKQGRALVDAVSNNNNNNCFSVEKSETGAPLFAIQHFTGQTLYTPRFIEANRDTIDPDFVSLFAGNNADLPASINSFVAGLFEQVVTEHHPKQQGAIVSAQSGLGRSPSTKRSKSAENEKSRSKPKTSLVLKQLKSLLGDIFSALDETIPWFVFVIQPTSSSIHFDSSFVQDQTDSLGLTSITERYKAVKSLLNTYTYQDFCERYARVLSGLNIEHDRELSSRCQATCDLLNWLPHEDYRMGQTKIFMNDKVWKQLEDMLRSAEKEEQRKQKEHQNVQPVRDIGDEFSVAPTNSTVGSNVDLISNNKKQTKIAAAAASAAGLPLPSLRHSGYYSEASLASADQQYNYETDTVSEAFGASYMELKNIPQQQTLPIEDEEKHEMSGVRKRWLFFVWCMTWWIPSPFLTWCGGMKRKDIQIAWREKVTLCTIILCLSGFIIWFLVFFGKLICPHQNVFSQSELQAHTSPGNAYIAIRGEVFDLTKFAPHHWANQVISTSAIMAYAGKDASDLFPVQVSALCQGVNGSVSEYVSLDYHFNLTDTNSKYHDFRAWTDDYRPDWYFEQMMYFRKNYKLGSMGYSSAEVYKQATMPADISGTKTLRTWAILNGSIYDLTYYVAGGRRVQFPENVGNRSADGIEVDYMSDVVVNLFRQKSGQDISQLWAALPLDPEVRYRQEVCLRNLFYVGAVDERNSARCIFAEYLLLIVTIFLCLVIVFKFLAALQFGTTREPEVHDKFVICQVPCYTEGEDELRKTIDSIAALQYDDKRKLLFIICDGMIVGGGNDKPTPRIVLDILGVDPSVDPEPLSFLSVGEGQKQHNMGKVYSGLYESSGHVVPYIVVSKVGKPSERQKPGNRGKRDSQLVLMRFLNKVHFNAPMTPMELEIYHQIKNVIGVNPSFYEFVLMVDADTEVMPDGLNRLVSAFVHDAKVIGLCGETKLSNEKDTWVTMIQVYEYFISHYMIKAFESLFGSVTCLPGCFCMYRIRSPTKNQPLLASNQVIEDYQINRVDTLHKKNLLHLGEDRYLTTLILKHFPSYKTKFVADAKCATNAPDQWSVLLSQRRRWINSTIHNLGELVFLPQLCGFCCFSMRFVVMLDLVSTLVQPAIVGYLAYLIYTLATSTSNIPLMSIITIAGVYGLQAIIFILHRKWEHIAWMIVSIFAIPVFSFYIPIYSYWHFDDFSWGNTRVVLGEKGKKVIVGADEGHFDPNSIPTMTWDKYEEGLYYDPAIEVMSVGSGSQYTRSSSYQQRNMASRSLYKAIASSSRSFAPRQSFLRHFSAVKVNQQSIPPVSTDEQVTPESLVPPPSTPVKKSLRRAVAEAVEPVTPYNLTISRLMAAGLHLGHSTSLWEPATLPFIFGTREGISIINLEHTIVHLRRACNVAREVSLRGGSILFIGTRPGFQELTIEAARRCDGYHVSSKWIPGALTNRHQVLGRHAPPDPEDPGRPPKTYKPDLIVLLNPLEHKIAIAEAQLNNIPVIAITDTDYDPRQVTYPIPANDDSIRGVELIAKVISTAAKEGLVKRKQLLDQKDKEEKIIRRQHSNYKA</sequence>
<feature type="transmembrane region" description="Helical" evidence="15">
    <location>
        <begin position="848"/>
        <end position="869"/>
    </location>
</feature>
<evidence type="ECO:0000256" key="1">
    <source>
        <dbReference type="ARBA" id="ARBA00004651"/>
    </source>
</evidence>
<feature type="domain" description="Myosin motor" evidence="17">
    <location>
        <begin position="1"/>
        <end position="392"/>
    </location>
</feature>
<dbReference type="EMBL" id="PJQL01000754">
    <property type="protein sequence ID" value="RCH92997.1"/>
    <property type="molecule type" value="Genomic_DNA"/>
</dbReference>
<evidence type="ECO:0000259" key="17">
    <source>
        <dbReference type="PROSITE" id="PS51456"/>
    </source>
</evidence>
<feature type="transmembrane region" description="Helical" evidence="15">
    <location>
        <begin position="1546"/>
        <end position="1567"/>
    </location>
</feature>
<dbReference type="SUPFAM" id="SSF52313">
    <property type="entry name" value="Ribosomal protein S2"/>
    <property type="match status" value="1"/>
</dbReference>
<dbReference type="GO" id="GO:0016459">
    <property type="term" value="C:myosin complex"/>
    <property type="evidence" value="ECO:0007669"/>
    <property type="project" value="UniProtKB-KW"/>
</dbReference>
<dbReference type="PRINTS" id="PR00395">
    <property type="entry name" value="RIBOSOMALS2"/>
</dbReference>
<dbReference type="SMART" id="SM00242">
    <property type="entry name" value="MYSc"/>
    <property type="match status" value="1"/>
</dbReference>
<dbReference type="PANTHER" id="PTHR22914:SF45">
    <property type="entry name" value="CHITIN SYNTHASE"/>
    <property type="match status" value="1"/>
</dbReference>
<reference evidence="18 19" key="1">
    <citation type="journal article" date="2018" name="G3 (Bethesda)">
        <title>Phylogenetic and Phylogenomic Definition of Rhizopus Species.</title>
        <authorList>
            <person name="Gryganskyi A.P."/>
            <person name="Golan J."/>
            <person name="Dolatabadi S."/>
            <person name="Mondo S."/>
            <person name="Robb S."/>
            <person name="Idnurm A."/>
            <person name="Muszewska A."/>
            <person name="Steczkiewicz K."/>
            <person name="Masonjones S."/>
            <person name="Liao H.L."/>
            <person name="Gajdeczka M.T."/>
            <person name="Anike F."/>
            <person name="Vuek A."/>
            <person name="Anishchenko I.M."/>
            <person name="Voigt K."/>
            <person name="de Hoog G.S."/>
            <person name="Smith M.E."/>
            <person name="Heitman J."/>
            <person name="Vilgalys R."/>
            <person name="Stajich J.E."/>
        </authorList>
    </citation>
    <scope>NUCLEOTIDE SEQUENCE [LARGE SCALE GENOMIC DNA]</scope>
    <source>
        <strain evidence="18 19">CBS 357.93</strain>
    </source>
</reference>
<dbReference type="InterPro" id="IPR029044">
    <property type="entry name" value="Nucleotide-diphossugar_trans"/>
</dbReference>
<dbReference type="Proteomes" id="UP000252139">
    <property type="component" value="Unassembled WGS sequence"/>
</dbReference>
<protein>
    <recommendedName>
        <fullName evidence="3">chitin synthase</fullName>
        <ecNumber evidence="3">2.4.1.16</ecNumber>
    </recommendedName>
</protein>
<evidence type="ECO:0000256" key="7">
    <source>
        <dbReference type="ARBA" id="ARBA00022692"/>
    </source>
</evidence>
<dbReference type="GO" id="GO:0015935">
    <property type="term" value="C:small ribosomal subunit"/>
    <property type="evidence" value="ECO:0007669"/>
    <property type="project" value="InterPro"/>
</dbReference>